<evidence type="ECO:0000313" key="5">
    <source>
        <dbReference type="WBParaSite" id="maker-uti_cns_0017459-snap-gene-0.1-mRNA-1"/>
    </source>
</evidence>
<dbReference type="FunFam" id="2.60.40.10:FF:000107">
    <property type="entry name" value="Myosin, light chain kinase a"/>
    <property type="match status" value="1"/>
</dbReference>
<accession>A0A1I8IVX9</accession>
<dbReference type="InterPro" id="IPR013098">
    <property type="entry name" value="Ig_I-set"/>
</dbReference>
<dbReference type="InterPro" id="IPR003599">
    <property type="entry name" value="Ig_sub"/>
</dbReference>
<dbReference type="InterPro" id="IPR036179">
    <property type="entry name" value="Ig-like_dom_sf"/>
</dbReference>
<feature type="domain" description="Ig-like" evidence="3">
    <location>
        <begin position="277"/>
        <end position="368"/>
    </location>
</feature>
<name>A0A1I8IVX9_9PLAT</name>
<dbReference type="SMART" id="SM00408">
    <property type="entry name" value="IGc2"/>
    <property type="match status" value="3"/>
</dbReference>
<evidence type="ECO:0000259" key="3">
    <source>
        <dbReference type="PROSITE" id="PS50835"/>
    </source>
</evidence>
<dbReference type="SMART" id="SM00409">
    <property type="entry name" value="IG"/>
    <property type="match status" value="4"/>
</dbReference>
<dbReference type="PANTHER" id="PTHR47633:SF4">
    <property type="entry name" value="MYOPALLADIN ISOFORM X1"/>
    <property type="match status" value="1"/>
</dbReference>
<dbReference type="Gene3D" id="2.60.40.10">
    <property type="entry name" value="Immunoglobulins"/>
    <property type="match status" value="5"/>
</dbReference>
<dbReference type="AlphaFoldDB" id="A0A1I8IVX9"/>
<evidence type="ECO:0000256" key="1">
    <source>
        <dbReference type="ARBA" id="ARBA00023319"/>
    </source>
</evidence>
<dbReference type="CDD" id="cd00096">
    <property type="entry name" value="Ig"/>
    <property type="match status" value="1"/>
</dbReference>
<protein>
    <submittedName>
        <fullName evidence="5">Titin</fullName>
    </submittedName>
</protein>
<dbReference type="Pfam" id="PF07679">
    <property type="entry name" value="I-set"/>
    <property type="match status" value="5"/>
</dbReference>
<proteinExistence type="predicted"/>
<evidence type="ECO:0000256" key="2">
    <source>
        <dbReference type="SAM" id="MobiDB-lite"/>
    </source>
</evidence>
<dbReference type="Proteomes" id="UP000095280">
    <property type="component" value="Unplaced"/>
</dbReference>
<feature type="domain" description="Ig-like" evidence="3">
    <location>
        <begin position="138"/>
        <end position="228"/>
    </location>
</feature>
<feature type="region of interest" description="Disordered" evidence="2">
    <location>
        <begin position="899"/>
        <end position="919"/>
    </location>
</feature>
<feature type="compositionally biased region" description="Polar residues" evidence="2">
    <location>
        <begin position="905"/>
        <end position="914"/>
    </location>
</feature>
<organism evidence="4 5">
    <name type="scientific">Macrostomum lignano</name>
    <dbReference type="NCBI Taxonomy" id="282301"/>
    <lineage>
        <taxon>Eukaryota</taxon>
        <taxon>Metazoa</taxon>
        <taxon>Spiralia</taxon>
        <taxon>Lophotrochozoa</taxon>
        <taxon>Platyhelminthes</taxon>
        <taxon>Rhabditophora</taxon>
        <taxon>Macrostomorpha</taxon>
        <taxon>Macrostomida</taxon>
        <taxon>Macrostomidae</taxon>
        <taxon>Macrostomum</taxon>
    </lineage>
</organism>
<feature type="region of interest" description="Disordered" evidence="2">
    <location>
        <begin position="110"/>
        <end position="140"/>
    </location>
</feature>
<feature type="domain" description="Ig-like" evidence="3">
    <location>
        <begin position="562"/>
        <end position="635"/>
    </location>
</feature>
<dbReference type="InterPro" id="IPR013783">
    <property type="entry name" value="Ig-like_fold"/>
</dbReference>
<keyword evidence="1" id="KW-0393">Immunoglobulin domain</keyword>
<dbReference type="InterPro" id="IPR003598">
    <property type="entry name" value="Ig_sub2"/>
</dbReference>
<dbReference type="InterPro" id="IPR007110">
    <property type="entry name" value="Ig-like_dom"/>
</dbReference>
<reference evidence="5" key="1">
    <citation type="submission" date="2016-11" db="UniProtKB">
        <authorList>
            <consortium name="WormBaseParasite"/>
        </authorList>
    </citation>
    <scope>IDENTIFICATION</scope>
</reference>
<dbReference type="FunFam" id="2.60.40.10:FF:000962">
    <property type="entry name" value="titin isoform X1"/>
    <property type="match status" value="1"/>
</dbReference>
<dbReference type="WBParaSite" id="maker-uti_cns_0017459-snap-gene-0.1-mRNA-1">
    <property type="protein sequence ID" value="maker-uti_cns_0017459-snap-gene-0.1-mRNA-1"/>
    <property type="gene ID" value="maker-uti_cns_0017459-snap-gene-0.1"/>
</dbReference>
<keyword evidence="4" id="KW-1185">Reference proteome</keyword>
<sequence>AHGTRDARESLKLNLERKANDSLRLSLERKARESLRLNLGRKARESLRQSLERKARESLRLNLGRKANDSLRLSLERKARESLRLNLGRKARESLRINMERKARESLRLNMERKARDDDGDSSVGIRRASLTRPGEPPRFVKHPKPVLSVAEGRSVHLECRLLPLNDSSLATEWFKDGRPLNAGSRFNTTFERGFVLLHITHTYPDDSGEYSCVAKSNFGMDQSNPVTLTVVPDEGVVTRTQLPEASMAANIDRLNERLNSRSVRQDFDDQVPQAVPQFVRHLESIVAQENGRVRFETRVTPAADPNVQIEWFKNGFPLTLGSRLKAVYDRGYTALEINCCYQEDNGFYHCEAANKHGKAQSNQAELRCSASAGVVTASALPESSVMNIQRLEEYTLQEEFDPLEAESRNQLPEPPRFLSDPSPAQLQLIEGSPAAFEARLDPGNGSRVQVAWFKDGQPVQFGSRVTASFEMGVAQLRFGHANAEDSGDYCAVALSENGQHQSGYCRLVCYAQGGVVTTSQLPGDAEQSMRSLMLLEEELERRTDDSSSAFLAMQQQQQPPPRIVRGVKPPPQIREGGQVLLDLQVEPSSDGDLSVEWFKDGASVACAARVRFELEKGRALLHISHCKPEDSGLYWAVQPRGGVAESNRVGLVCRAGEGVVTRTQLPGEAQGYKRLEELERQWRETPIAPDEFRFRESEEPQSAPYFDILPESCTVGEGDPVKVLVKLSGNPRPVVTWCLDNQPIATSGDETQNNLETSNTANYVVHKDGSINWLEIVRCQDVGQHQLRVLAANPLGQVFAEAVANFSRLAELRKVAISQELQQKISRPMGAADNLRKVERESEIKSLTYRDPEVEQAERLYASVQSQLRGGHYAGCQEGRQLPVHKPNAEATVKDLNPAWPKTPAQTNAQQLPKATVPQAHCLSSSRC</sequence>
<feature type="domain" description="Ig-like" evidence="3">
    <location>
        <begin position="416"/>
        <end position="490"/>
    </location>
</feature>
<evidence type="ECO:0000313" key="4">
    <source>
        <dbReference type="Proteomes" id="UP000095280"/>
    </source>
</evidence>
<dbReference type="SUPFAM" id="SSF48726">
    <property type="entry name" value="Immunoglobulin"/>
    <property type="match status" value="5"/>
</dbReference>
<dbReference type="PROSITE" id="PS50835">
    <property type="entry name" value="IG_LIKE"/>
    <property type="match status" value="4"/>
</dbReference>
<dbReference type="PANTHER" id="PTHR47633">
    <property type="entry name" value="IMMUNOGLOBULIN"/>
    <property type="match status" value="1"/>
</dbReference>